<dbReference type="EMBL" id="JAHLQT010015228">
    <property type="protein sequence ID" value="KAG7169843.1"/>
    <property type="molecule type" value="Genomic_DNA"/>
</dbReference>
<dbReference type="AlphaFoldDB" id="A0A8J5THU0"/>
<dbReference type="EMBL" id="JAHLQT010005817">
    <property type="protein sequence ID" value="KAG7175499.1"/>
    <property type="molecule type" value="Genomic_DNA"/>
</dbReference>
<sequence>MRGPSSLTLSRRQTPRTYFHLHLASCPRFLPRGGCRGRSSNIFHDLAPTTRSFPLTSTTSPVSAFSTSSTGDPHTCSLHHL</sequence>
<evidence type="ECO:0000313" key="4">
    <source>
        <dbReference type="EMBL" id="KAG7175499.1"/>
    </source>
</evidence>
<feature type="region of interest" description="Disordered" evidence="1">
    <location>
        <begin position="53"/>
        <end position="81"/>
    </location>
</feature>
<evidence type="ECO:0000256" key="1">
    <source>
        <dbReference type="SAM" id="MobiDB-lite"/>
    </source>
</evidence>
<dbReference type="Proteomes" id="UP000747542">
    <property type="component" value="Unassembled WGS sequence"/>
</dbReference>
<feature type="compositionally biased region" description="Polar residues" evidence="1">
    <location>
        <begin position="53"/>
        <end position="72"/>
    </location>
</feature>
<proteinExistence type="predicted"/>
<evidence type="ECO:0000313" key="2">
    <source>
        <dbReference type="EMBL" id="KAG7159029.1"/>
    </source>
</evidence>
<dbReference type="EMBL" id="JAHLQT010034227">
    <property type="protein sequence ID" value="KAG7159029.1"/>
    <property type="molecule type" value="Genomic_DNA"/>
</dbReference>
<evidence type="ECO:0000313" key="3">
    <source>
        <dbReference type="EMBL" id="KAG7169843.1"/>
    </source>
</evidence>
<gene>
    <name evidence="4" type="ORF">Hamer_G028885</name>
    <name evidence="3" type="ORF">Hamer_G030739</name>
    <name evidence="2" type="ORF">Hamer_G030793</name>
</gene>
<protein>
    <submittedName>
        <fullName evidence="4">Uncharacterized protein</fullName>
    </submittedName>
</protein>
<reference evidence="4" key="1">
    <citation type="journal article" date="2021" name="Sci. Adv.">
        <title>The American lobster genome reveals insights on longevity, neural, and immune adaptations.</title>
        <authorList>
            <person name="Polinski J.M."/>
            <person name="Zimin A.V."/>
            <person name="Clark K.F."/>
            <person name="Kohn A.B."/>
            <person name="Sadowski N."/>
            <person name="Timp W."/>
            <person name="Ptitsyn A."/>
            <person name="Khanna P."/>
            <person name="Romanova D.Y."/>
            <person name="Williams P."/>
            <person name="Greenwood S.J."/>
            <person name="Moroz L.L."/>
            <person name="Walt D.R."/>
            <person name="Bodnar A.G."/>
        </authorList>
    </citation>
    <scope>NUCLEOTIDE SEQUENCE</scope>
    <source>
        <strain evidence="4">GMGI-L3</strain>
    </source>
</reference>
<accession>A0A8J5THU0</accession>
<evidence type="ECO:0000313" key="5">
    <source>
        <dbReference type="Proteomes" id="UP000747542"/>
    </source>
</evidence>
<name>A0A8J5THU0_HOMAM</name>
<comment type="caution">
    <text evidence="4">The sequence shown here is derived from an EMBL/GenBank/DDBJ whole genome shotgun (WGS) entry which is preliminary data.</text>
</comment>
<keyword evidence="5" id="KW-1185">Reference proteome</keyword>
<organism evidence="4 5">
    <name type="scientific">Homarus americanus</name>
    <name type="common">American lobster</name>
    <dbReference type="NCBI Taxonomy" id="6706"/>
    <lineage>
        <taxon>Eukaryota</taxon>
        <taxon>Metazoa</taxon>
        <taxon>Ecdysozoa</taxon>
        <taxon>Arthropoda</taxon>
        <taxon>Crustacea</taxon>
        <taxon>Multicrustacea</taxon>
        <taxon>Malacostraca</taxon>
        <taxon>Eumalacostraca</taxon>
        <taxon>Eucarida</taxon>
        <taxon>Decapoda</taxon>
        <taxon>Pleocyemata</taxon>
        <taxon>Astacidea</taxon>
        <taxon>Nephropoidea</taxon>
        <taxon>Nephropidae</taxon>
        <taxon>Homarus</taxon>
    </lineage>
</organism>